<dbReference type="PANTHER" id="PTHR47510">
    <property type="entry name" value="REVERSE TRANSCRIPTASE DOMAIN-CONTAINING PROTEIN"/>
    <property type="match status" value="1"/>
</dbReference>
<organism evidence="2 3">
    <name type="scientific">Cephus cinctus</name>
    <name type="common">Wheat stem sawfly</name>
    <dbReference type="NCBI Taxonomy" id="211228"/>
    <lineage>
        <taxon>Eukaryota</taxon>
        <taxon>Metazoa</taxon>
        <taxon>Ecdysozoa</taxon>
        <taxon>Arthropoda</taxon>
        <taxon>Hexapoda</taxon>
        <taxon>Insecta</taxon>
        <taxon>Pterygota</taxon>
        <taxon>Neoptera</taxon>
        <taxon>Endopterygota</taxon>
        <taxon>Hymenoptera</taxon>
        <taxon>Cephoidea</taxon>
        <taxon>Cephidae</taxon>
        <taxon>Cephus</taxon>
    </lineage>
</organism>
<dbReference type="AlphaFoldDB" id="A0AAJ7FNR4"/>
<evidence type="ECO:0000259" key="1">
    <source>
        <dbReference type="Pfam" id="PF03372"/>
    </source>
</evidence>
<name>A0AAJ7FNR4_CEPCN</name>
<dbReference type="Pfam" id="PF03372">
    <property type="entry name" value="Exo_endo_phos"/>
    <property type="match status" value="1"/>
</dbReference>
<sequence>MAISESWLKPGKTTRLIEIPYYKLVRNDRDNKGADGVAFYVHFSLRYRVMAKSEQPKAYILRPEFLFLEISSDNFKILCGVVYNPPKCGYWSKVEEALFNCSSCQNLTLLFGDLNINWDSTTTPRRMLSESLFVCNLEPLPFAPTFHRGNVHNKIDYICVSDVEKVSSFRQALYPSISEHDVLFAELAYNISTSQPAPITRRDFRNFDKNSFINDLNSIDWGHLTSIHHVDEKVEFFTNSIRKLYDVHAPFRSYTPKVRATPWKTPQLKHLVNERNKAWNRYRRSRKNDDHVKYKQLRNGVKTATRNAISHYYKDKLLNTKCSSDMWKVINDIGICSRDSDMSSLPADINVLNKHFVGDHGANSLLDSRSTVRIAPDKRFYFQHVQILDLLEATSSAHSKAIGSDAWKKALVRPIPKRSHPTELDHVRPISILCASAKLLEAVALKQMTSYILRNGLLDPHQSGFRKHHSGHTALINIVDDIRLGVENDEVTLL</sequence>
<dbReference type="SUPFAM" id="SSF56219">
    <property type="entry name" value="DNase I-like"/>
    <property type="match status" value="1"/>
</dbReference>
<accession>A0AAJ7FNR4</accession>
<gene>
    <name evidence="3" type="primary">LOC107270403</name>
</gene>
<dbReference type="KEGG" id="ccin:107270403"/>
<keyword evidence="2" id="KW-1185">Reference proteome</keyword>
<feature type="domain" description="Endonuclease/exonuclease/phosphatase" evidence="1">
    <location>
        <begin position="2"/>
        <end position="174"/>
    </location>
</feature>
<dbReference type="PANTHER" id="PTHR47510:SF3">
    <property type="entry name" value="ENDO_EXONUCLEASE_PHOSPHATASE DOMAIN-CONTAINING PROTEIN"/>
    <property type="match status" value="1"/>
</dbReference>
<proteinExistence type="predicted"/>
<dbReference type="Proteomes" id="UP000694920">
    <property type="component" value="Unplaced"/>
</dbReference>
<dbReference type="Gene3D" id="3.60.10.10">
    <property type="entry name" value="Endonuclease/exonuclease/phosphatase"/>
    <property type="match status" value="1"/>
</dbReference>
<dbReference type="InterPro" id="IPR005135">
    <property type="entry name" value="Endo/exonuclease/phosphatase"/>
</dbReference>
<evidence type="ECO:0000313" key="3">
    <source>
        <dbReference type="RefSeq" id="XP_015600887.1"/>
    </source>
</evidence>
<reference evidence="3" key="1">
    <citation type="submission" date="2025-08" db="UniProtKB">
        <authorList>
            <consortium name="RefSeq"/>
        </authorList>
    </citation>
    <scope>IDENTIFICATION</scope>
</reference>
<dbReference type="InterPro" id="IPR036691">
    <property type="entry name" value="Endo/exonu/phosph_ase_sf"/>
</dbReference>
<dbReference type="RefSeq" id="XP_015600887.1">
    <property type="nucleotide sequence ID" value="XM_015745401.1"/>
</dbReference>
<dbReference type="GeneID" id="107270403"/>
<protein>
    <submittedName>
        <fullName evidence="3">Uncharacterized protein LOC107270403</fullName>
    </submittedName>
</protein>
<evidence type="ECO:0000313" key="2">
    <source>
        <dbReference type="Proteomes" id="UP000694920"/>
    </source>
</evidence>